<reference evidence="1 2" key="1">
    <citation type="submission" date="2019-06" db="EMBL/GenBank/DDBJ databases">
        <title>Metagenome assembled Genome of Spiribacter salinus SL48-SHIP from the microbial mat of Salt Lake 48 (Novosibirsk region, Russia).</title>
        <authorList>
            <person name="Shipova A."/>
            <person name="Rozanov A.S."/>
            <person name="Bryanskaya A.V."/>
            <person name="Peltek S.E."/>
        </authorList>
    </citation>
    <scope>NUCLEOTIDE SEQUENCE [LARGE SCALE GENOMIC DNA]</scope>
    <source>
        <strain evidence="1">SL48-SHIP-2</strain>
    </source>
</reference>
<proteinExistence type="predicted"/>
<dbReference type="GO" id="GO:0016740">
    <property type="term" value="F:transferase activity"/>
    <property type="evidence" value="ECO:0007669"/>
    <property type="project" value="UniProtKB-KW"/>
</dbReference>
<dbReference type="AlphaFoldDB" id="A0A540VN74"/>
<sequence>MPAEQSASLPNPRRFTGYLADTRESRRIHYRIRYKVYCERKGFEDNALLRKRGLERDAFDGHALPFIFRDEQDGQWRGTARLIIRGSERLPLEITGALPADFCEGYPPGTIGEVSRLAALGPVSPQGQNRWTLLTTTLGTVLACAGQFGMTDLLFMITPGLARVVRTLGIPMTPVGAPVHHKGRRQGYVSPVADALASVRAIGARDAFGLYSELGGQEPVGMLA</sequence>
<dbReference type="SUPFAM" id="SSF55729">
    <property type="entry name" value="Acyl-CoA N-acyltransferases (Nat)"/>
    <property type="match status" value="1"/>
</dbReference>
<keyword evidence="1" id="KW-0808">Transferase</keyword>
<evidence type="ECO:0000313" key="2">
    <source>
        <dbReference type="Proteomes" id="UP000315400"/>
    </source>
</evidence>
<evidence type="ECO:0000313" key="1">
    <source>
        <dbReference type="EMBL" id="TQE98215.1"/>
    </source>
</evidence>
<accession>A0A540VN74</accession>
<gene>
    <name evidence="1" type="ORF">FKY71_15010</name>
</gene>
<dbReference type="Pfam" id="PF13444">
    <property type="entry name" value="Acetyltransf_5"/>
    <property type="match status" value="1"/>
</dbReference>
<dbReference type="Proteomes" id="UP000315400">
    <property type="component" value="Unassembled WGS sequence"/>
</dbReference>
<comment type="caution">
    <text evidence="1">The sequence shown here is derived from an EMBL/GenBank/DDBJ whole genome shotgun (WGS) entry which is preliminary data.</text>
</comment>
<dbReference type="Gene3D" id="3.40.630.30">
    <property type="match status" value="1"/>
</dbReference>
<dbReference type="EMBL" id="VIFK01000252">
    <property type="protein sequence ID" value="TQE98215.1"/>
    <property type="molecule type" value="Genomic_DNA"/>
</dbReference>
<name>A0A540VN74_9GAMM</name>
<organism evidence="1 2">
    <name type="scientific">Spiribacter salinus</name>
    <dbReference type="NCBI Taxonomy" id="1335746"/>
    <lineage>
        <taxon>Bacteria</taxon>
        <taxon>Pseudomonadati</taxon>
        <taxon>Pseudomonadota</taxon>
        <taxon>Gammaproteobacteria</taxon>
        <taxon>Chromatiales</taxon>
        <taxon>Ectothiorhodospiraceae</taxon>
        <taxon>Spiribacter</taxon>
    </lineage>
</organism>
<dbReference type="InterPro" id="IPR016181">
    <property type="entry name" value="Acyl_CoA_acyltransferase"/>
</dbReference>
<protein>
    <submittedName>
        <fullName evidence="1">GNAT family N-acetyltransferase</fullName>
    </submittedName>
</protein>